<name>A0A4P8IEN8_9FIRM</name>
<feature type="transmembrane region" description="Helical" evidence="14">
    <location>
        <begin position="133"/>
        <end position="155"/>
    </location>
</feature>
<comment type="function">
    <text evidence="10">The phosphoenolpyruvate-dependent sugar phosphotransferase system (sugar PTS), a major carbohydrate active transport system, catalyzes the phosphorylation of incoming sugar substrates concomitantly with their translocation across the cell membrane. The enzyme II UlaABC PTS system is involved in ascorbate transport.</text>
</comment>
<feature type="transmembrane region" description="Helical" evidence="14">
    <location>
        <begin position="277"/>
        <end position="301"/>
    </location>
</feature>
<dbReference type="NCBIfam" id="NF006923">
    <property type="entry name" value="PRK09410.2-1"/>
    <property type="match status" value="1"/>
</dbReference>
<dbReference type="OrthoDB" id="9796178at2"/>
<evidence type="ECO:0000313" key="15">
    <source>
        <dbReference type="EMBL" id="QCP36248.1"/>
    </source>
</evidence>
<accession>A0A4P8IEN8</accession>
<feature type="transmembrane region" description="Helical" evidence="14">
    <location>
        <begin position="322"/>
        <end position="343"/>
    </location>
</feature>
<feature type="transmembrane region" description="Helical" evidence="14">
    <location>
        <begin position="15"/>
        <end position="34"/>
    </location>
</feature>
<dbReference type="Proteomes" id="UP000298653">
    <property type="component" value="Chromosome"/>
</dbReference>
<dbReference type="InterPro" id="IPR051562">
    <property type="entry name" value="Ascorbate-PTS_EIIC"/>
</dbReference>
<organism evidence="15 16">
    <name type="scientific">Anaerostipes rhamnosivorans</name>
    <dbReference type="NCBI Taxonomy" id="1229621"/>
    <lineage>
        <taxon>Bacteria</taxon>
        <taxon>Bacillati</taxon>
        <taxon>Bacillota</taxon>
        <taxon>Clostridia</taxon>
        <taxon>Lachnospirales</taxon>
        <taxon>Lachnospiraceae</taxon>
        <taxon>Anaerostipes</taxon>
    </lineage>
</organism>
<dbReference type="GO" id="GO:0009401">
    <property type="term" value="P:phosphoenolpyruvate-dependent sugar phosphotransferase system"/>
    <property type="evidence" value="ECO:0007669"/>
    <property type="project" value="UniProtKB-KW"/>
</dbReference>
<dbReference type="AlphaFoldDB" id="A0A4P8IEN8"/>
<evidence type="ECO:0000256" key="13">
    <source>
        <dbReference type="ARBA" id="ARBA00042859"/>
    </source>
</evidence>
<keyword evidence="7 14" id="KW-0812">Transmembrane</keyword>
<evidence type="ECO:0000256" key="14">
    <source>
        <dbReference type="SAM" id="Phobius"/>
    </source>
</evidence>
<evidence type="ECO:0000256" key="11">
    <source>
        <dbReference type="ARBA" id="ARBA00038218"/>
    </source>
</evidence>
<dbReference type="RefSeq" id="WP_137329507.1">
    <property type="nucleotide sequence ID" value="NZ_CP040058.1"/>
</dbReference>
<dbReference type="GO" id="GO:0005886">
    <property type="term" value="C:plasma membrane"/>
    <property type="evidence" value="ECO:0007669"/>
    <property type="project" value="UniProtKB-SubCell"/>
</dbReference>
<evidence type="ECO:0000256" key="3">
    <source>
        <dbReference type="ARBA" id="ARBA00022448"/>
    </source>
</evidence>
<gene>
    <name evidence="15" type="ORF">AR1Y2_2794</name>
</gene>
<comment type="subcellular location">
    <subcellularLocation>
        <location evidence="1">Cell membrane</location>
        <topology evidence="1">Multi-pass membrane protein</topology>
    </subcellularLocation>
</comment>
<proteinExistence type="inferred from homology"/>
<keyword evidence="3" id="KW-0813">Transport</keyword>
<feature type="transmembrane region" description="Helical" evidence="14">
    <location>
        <begin position="437"/>
        <end position="456"/>
    </location>
</feature>
<evidence type="ECO:0000256" key="10">
    <source>
        <dbReference type="ARBA" id="ARBA00037387"/>
    </source>
</evidence>
<sequence>MEVLNTFFTFISNNILTRAELFVGLIVLIGYILLGRKWYETMAGFIKAVVGYMILNVGSAGLVTAFRPILAGLNQKFHLNAVVIDPYFGLNAVNAALENIGLSAAWTMTSLLLAFLWNILLLMFRKVTKLRTLLLTGHIMVQQATTVTWIVFLFVPGLRNIWGAVAVGILVGTYQAVFSNLTVEPTDHLTDGEGGFAIGHQQMFAVWLTDKIAPKIGKKEDSIENIKLPGFLQIFSDNVVSTSVLMFLFFGVIMAVLGEDFLRGIDDSFSKDTAFIIYIFSKALSFTVYLNVLQAGVRMFVAELTESFKGISDKLLPGAIPAVDCAVAYGFGPANAVTIGFFFGAIGQFLAIAGLLLFHSPVMIIAGFVPLFFDNATIAVYANKRGGVKAAMILPFVCGVVQVMGGAVCALLLQLVAFGGWHGNIDFSTIFLGVSYIVKYLKVPGIILCVIAMLVIPQIQYARSDKEKYFKIGQEEEY</sequence>
<protein>
    <recommendedName>
        <fullName evidence="12">Ascorbate-specific PTS system EIIC component</fullName>
    </recommendedName>
    <alternativeName>
        <fullName evidence="13">Ascorbate-specific permease IIC component UlaA</fullName>
    </alternativeName>
</protein>
<evidence type="ECO:0000256" key="9">
    <source>
        <dbReference type="ARBA" id="ARBA00023136"/>
    </source>
</evidence>
<evidence type="ECO:0000256" key="12">
    <source>
        <dbReference type="ARBA" id="ARBA00039702"/>
    </source>
</evidence>
<feature type="transmembrane region" description="Helical" evidence="14">
    <location>
        <begin position="349"/>
        <end position="373"/>
    </location>
</feature>
<dbReference type="KEGG" id="arf:AR1Y2_2794"/>
<feature type="transmembrane region" description="Helical" evidence="14">
    <location>
        <begin position="100"/>
        <end position="121"/>
    </location>
</feature>
<keyword evidence="16" id="KW-1185">Reference proteome</keyword>
<comment type="similarity">
    <text evidence="11">Belongs to the UlaA family.</text>
</comment>
<dbReference type="EMBL" id="CP040058">
    <property type="protein sequence ID" value="QCP36248.1"/>
    <property type="molecule type" value="Genomic_DNA"/>
</dbReference>
<dbReference type="Pfam" id="PF03611">
    <property type="entry name" value="EIIC-GAT"/>
    <property type="match status" value="1"/>
</dbReference>
<evidence type="ECO:0000256" key="5">
    <source>
        <dbReference type="ARBA" id="ARBA00022597"/>
    </source>
</evidence>
<feature type="transmembrane region" description="Helical" evidence="14">
    <location>
        <begin position="239"/>
        <end position="257"/>
    </location>
</feature>
<keyword evidence="6" id="KW-0598">Phosphotransferase system</keyword>
<evidence type="ECO:0000256" key="2">
    <source>
        <dbReference type="ARBA" id="ARBA00011738"/>
    </source>
</evidence>
<dbReference type="PANTHER" id="PTHR33843:SF4">
    <property type="entry name" value="ASCORBATE-SPECIFIC PTS SYSTEM EIIC COMPONENT"/>
    <property type="match status" value="1"/>
</dbReference>
<comment type="subunit">
    <text evidence="2">Homodimer.</text>
</comment>
<evidence type="ECO:0000256" key="1">
    <source>
        <dbReference type="ARBA" id="ARBA00004651"/>
    </source>
</evidence>
<dbReference type="PANTHER" id="PTHR33843">
    <property type="entry name" value="ASCORBATE-SPECIFIC PTS SYSTEM EIIC COMPONENT"/>
    <property type="match status" value="1"/>
</dbReference>
<evidence type="ECO:0000256" key="8">
    <source>
        <dbReference type="ARBA" id="ARBA00022989"/>
    </source>
</evidence>
<evidence type="ECO:0000256" key="4">
    <source>
        <dbReference type="ARBA" id="ARBA00022475"/>
    </source>
</evidence>
<keyword evidence="4" id="KW-1003">Cell membrane</keyword>
<keyword evidence="5" id="KW-0762">Sugar transport</keyword>
<feature type="transmembrane region" description="Helical" evidence="14">
    <location>
        <begin position="393"/>
        <end position="417"/>
    </location>
</feature>
<keyword evidence="9 14" id="KW-0472">Membrane</keyword>
<feature type="transmembrane region" description="Helical" evidence="14">
    <location>
        <begin position="161"/>
        <end position="178"/>
    </location>
</feature>
<evidence type="ECO:0000256" key="6">
    <source>
        <dbReference type="ARBA" id="ARBA00022683"/>
    </source>
</evidence>
<evidence type="ECO:0000256" key="7">
    <source>
        <dbReference type="ARBA" id="ARBA00022692"/>
    </source>
</evidence>
<keyword evidence="8 14" id="KW-1133">Transmembrane helix</keyword>
<dbReference type="InterPro" id="IPR004703">
    <property type="entry name" value="PTS_sugar-sp_permease"/>
</dbReference>
<reference evidence="15 16" key="1">
    <citation type="submission" date="2019-05" db="EMBL/GenBank/DDBJ databases">
        <title>Complete genome sequencing of Anaerostipes rhamnosivorans.</title>
        <authorList>
            <person name="Bui T.P.N."/>
            <person name="de Vos W.M."/>
        </authorList>
    </citation>
    <scope>NUCLEOTIDE SEQUENCE [LARGE SCALE GENOMIC DNA]</scope>
    <source>
        <strain evidence="15 16">1y2</strain>
    </source>
</reference>
<evidence type="ECO:0000313" key="16">
    <source>
        <dbReference type="Proteomes" id="UP000298653"/>
    </source>
</evidence>
<feature type="transmembrane region" description="Helical" evidence="14">
    <location>
        <begin position="46"/>
        <end position="70"/>
    </location>
</feature>